<feature type="domain" description="MRH" evidence="7">
    <location>
        <begin position="440"/>
        <end position="545"/>
    </location>
</feature>
<dbReference type="GO" id="GO:0017177">
    <property type="term" value="C:glucosidase II complex"/>
    <property type="evidence" value="ECO:0007669"/>
    <property type="project" value="TreeGrafter"/>
</dbReference>
<dbReference type="Pfam" id="PF12999">
    <property type="entry name" value="PRKCSH-like"/>
    <property type="match status" value="1"/>
</dbReference>
<evidence type="ECO:0000256" key="3">
    <source>
        <dbReference type="ARBA" id="ARBA00022824"/>
    </source>
</evidence>
<keyword evidence="9" id="KW-1185">Reference proteome</keyword>
<dbReference type="Pfam" id="PF13015">
    <property type="entry name" value="PRKCSH_1"/>
    <property type="match status" value="1"/>
</dbReference>
<dbReference type="InterPro" id="IPR039794">
    <property type="entry name" value="Gtb1-like"/>
</dbReference>
<accession>A0A9P6ECY2</accession>
<sequence length="559" mass="62848">MVPWALLLCVPLVATTSAIAKVPAVSKTLGVAPDLLKKYTPTKAGTWKCLDGSKEIPWEFVNDDSCDCVDGSDEPGTGACPDTQFYCKNEGHIGSFIPSSRVKDGLCEVQCCDGSDETSGICPNNCKEIGEEYRKKLNAENKLRKTGSKIRSSYITFAHKEKKRLEADVAKLAEDIIVKEKEVERLRDVAERTESLSQAALEQKKQSPLYQSLITHNKALKALQDEYKKQLQRDKDLSSILTSLRTGYNPNYQDMAVLEAVRGWEELAGLPHINDVGKDKAKDDEKKEDAVVLKDVESKDGEVEDEDEDVWTKERLDKDLDGLLNTDHVSLLLSHDEHANEPFHDSLLFELSNYLPDSLLPTYEEFKDQLTSFLSKLGIIRSSGSDSANAEANRARQALTEAEGELRRFKMESADSTRDLEKIFQPDGFGKDGEWRKLKDMCLNVESGDYTYEVCFFNEVKQKPNSGGQEFSLGRFSTWDPDLSTDSPKYHRKQVYRHGTRCWNGPERSTVLLLECGLENVLHTVQELEKCEYQITGTSPALCLPLEGENGKKPKHEEL</sequence>
<dbReference type="InterPro" id="IPR044865">
    <property type="entry name" value="MRH_dom"/>
</dbReference>
<dbReference type="GO" id="GO:0006491">
    <property type="term" value="P:N-glycan processing"/>
    <property type="evidence" value="ECO:0007669"/>
    <property type="project" value="TreeGrafter"/>
</dbReference>
<evidence type="ECO:0000313" key="8">
    <source>
        <dbReference type="EMBL" id="KAF9526705.1"/>
    </source>
</evidence>
<proteinExistence type="predicted"/>
<gene>
    <name evidence="8" type="ORF">CPB83DRAFT_908181</name>
</gene>
<feature type="coiled-coil region" evidence="5">
    <location>
        <begin position="155"/>
        <end position="189"/>
    </location>
</feature>
<keyword evidence="5" id="KW-0175">Coiled coil</keyword>
<evidence type="ECO:0000256" key="2">
    <source>
        <dbReference type="ARBA" id="ARBA00022729"/>
    </source>
</evidence>
<dbReference type="InterPro" id="IPR009011">
    <property type="entry name" value="Man6P_isomerase_rcpt-bd_dom_sf"/>
</dbReference>
<evidence type="ECO:0000256" key="1">
    <source>
        <dbReference type="ARBA" id="ARBA00022387"/>
    </source>
</evidence>
<dbReference type="SUPFAM" id="SSF50911">
    <property type="entry name" value="Mannose 6-phosphate receptor domain"/>
    <property type="match status" value="1"/>
</dbReference>
<reference evidence="8" key="1">
    <citation type="submission" date="2020-11" db="EMBL/GenBank/DDBJ databases">
        <authorList>
            <consortium name="DOE Joint Genome Institute"/>
            <person name="Ahrendt S."/>
            <person name="Riley R."/>
            <person name="Andreopoulos W."/>
            <person name="Labutti K."/>
            <person name="Pangilinan J."/>
            <person name="Ruiz-Duenas F.J."/>
            <person name="Barrasa J.M."/>
            <person name="Sanchez-Garcia M."/>
            <person name="Camarero S."/>
            <person name="Miyauchi S."/>
            <person name="Serrano A."/>
            <person name="Linde D."/>
            <person name="Babiker R."/>
            <person name="Drula E."/>
            <person name="Ayuso-Fernandez I."/>
            <person name="Pacheco R."/>
            <person name="Padilla G."/>
            <person name="Ferreira P."/>
            <person name="Barriuso J."/>
            <person name="Kellner H."/>
            <person name="Castanera R."/>
            <person name="Alfaro M."/>
            <person name="Ramirez L."/>
            <person name="Pisabarro A.G."/>
            <person name="Kuo A."/>
            <person name="Tritt A."/>
            <person name="Lipzen A."/>
            <person name="He G."/>
            <person name="Yan M."/>
            <person name="Ng V."/>
            <person name="Cullen D."/>
            <person name="Martin F."/>
            <person name="Rosso M.-N."/>
            <person name="Henrissat B."/>
            <person name="Hibbett D."/>
            <person name="Martinez A.T."/>
            <person name="Grigoriev I.V."/>
        </authorList>
    </citation>
    <scope>NUCLEOTIDE SEQUENCE</scope>
    <source>
        <strain evidence="8">CBS 506.95</strain>
    </source>
</reference>
<protein>
    <recommendedName>
        <fullName evidence="1">Glucosidase 2 subunit beta</fullName>
    </recommendedName>
</protein>
<comment type="caution">
    <text evidence="8">The sequence shown here is derived from an EMBL/GenBank/DDBJ whole genome shotgun (WGS) entry which is preliminary data.</text>
</comment>
<evidence type="ECO:0000313" key="9">
    <source>
        <dbReference type="Proteomes" id="UP000807306"/>
    </source>
</evidence>
<dbReference type="PANTHER" id="PTHR12630">
    <property type="entry name" value="N-LINKED OLIGOSACCHARIDE PROCESSING"/>
    <property type="match status" value="1"/>
</dbReference>
<name>A0A9P6ECY2_9AGAR</name>
<dbReference type="InterPro" id="IPR036607">
    <property type="entry name" value="PRKCSH"/>
</dbReference>
<dbReference type="EMBL" id="MU157868">
    <property type="protein sequence ID" value="KAF9526705.1"/>
    <property type="molecule type" value="Genomic_DNA"/>
</dbReference>
<feature type="coiled-coil region" evidence="5">
    <location>
        <begin position="385"/>
        <end position="412"/>
    </location>
</feature>
<dbReference type="Gene3D" id="2.70.130.10">
    <property type="entry name" value="Mannose-6-phosphate receptor binding domain"/>
    <property type="match status" value="1"/>
</dbReference>
<keyword evidence="4" id="KW-1015">Disulfide bond</keyword>
<dbReference type="PROSITE" id="PS51914">
    <property type="entry name" value="MRH"/>
    <property type="match status" value="1"/>
</dbReference>
<feature type="chain" id="PRO_5040196064" description="Glucosidase 2 subunit beta" evidence="6">
    <location>
        <begin position="21"/>
        <end position="559"/>
    </location>
</feature>
<evidence type="ECO:0000256" key="5">
    <source>
        <dbReference type="SAM" id="Coils"/>
    </source>
</evidence>
<evidence type="ECO:0000256" key="6">
    <source>
        <dbReference type="SAM" id="SignalP"/>
    </source>
</evidence>
<evidence type="ECO:0000256" key="4">
    <source>
        <dbReference type="ARBA" id="ARBA00023157"/>
    </source>
</evidence>
<organism evidence="8 9">
    <name type="scientific">Crepidotus variabilis</name>
    <dbReference type="NCBI Taxonomy" id="179855"/>
    <lineage>
        <taxon>Eukaryota</taxon>
        <taxon>Fungi</taxon>
        <taxon>Dikarya</taxon>
        <taxon>Basidiomycota</taxon>
        <taxon>Agaricomycotina</taxon>
        <taxon>Agaricomycetes</taxon>
        <taxon>Agaricomycetidae</taxon>
        <taxon>Agaricales</taxon>
        <taxon>Agaricineae</taxon>
        <taxon>Crepidotaceae</taxon>
        <taxon>Crepidotus</taxon>
    </lineage>
</organism>
<keyword evidence="3" id="KW-0256">Endoplasmic reticulum</keyword>
<dbReference type="PANTHER" id="PTHR12630:SF1">
    <property type="entry name" value="GLUCOSIDASE 2 SUBUNIT BETA"/>
    <property type="match status" value="1"/>
</dbReference>
<feature type="signal peptide" evidence="6">
    <location>
        <begin position="1"/>
        <end position="20"/>
    </location>
</feature>
<dbReference type="OrthoDB" id="28322at2759"/>
<dbReference type="InterPro" id="IPR028146">
    <property type="entry name" value="PRKCSH_N"/>
</dbReference>
<dbReference type="AlphaFoldDB" id="A0A9P6ECY2"/>
<dbReference type="Proteomes" id="UP000807306">
    <property type="component" value="Unassembled WGS sequence"/>
</dbReference>
<evidence type="ECO:0000259" key="7">
    <source>
        <dbReference type="PROSITE" id="PS51914"/>
    </source>
</evidence>
<keyword evidence="2 6" id="KW-0732">Signal</keyword>